<comment type="similarity">
    <text evidence="1">Belongs to the protein prenyltransferase subunit alpha family.</text>
</comment>
<dbReference type="EMBL" id="FN668652">
    <property type="protein sequence ID" value="CBK22904.2"/>
    <property type="molecule type" value="Genomic_DNA"/>
</dbReference>
<dbReference type="AlphaFoldDB" id="D8M4B5"/>
<evidence type="ECO:0000256" key="3">
    <source>
        <dbReference type="ARBA" id="ARBA00022679"/>
    </source>
</evidence>
<keyword evidence="2" id="KW-0637">Prenyltransferase</keyword>
<dbReference type="Pfam" id="PF01239">
    <property type="entry name" value="PPTA"/>
    <property type="match status" value="1"/>
</dbReference>
<dbReference type="PANTHER" id="PTHR11129">
    <property type="entry name" value="PROTEIN FARNESYLTRANSFERASE ALPHA SUBUNIT/RAB GERANYLGERANYL TRANSFERASE ALPHA SUBUNIT"/>
    <property type="match status" value="1"/>
</dbReference>
<dbReference type="OrthoDB" id="1924260at2759"/>
<sequence>MICNNTELLVCELKRINLLQKQYPKVPELWDHRRFVLKCLILTPELLQSEVEHCYTMCDLYPRNYYSWTTLQLLLPLYSNENIRSEIQRNREFFSTHIKDYSALSRRQVEYSIPDEPQTLLKELKKTGEYKSQIQEDIAIVKRQSDLYISY</sequence>
<dbReference type="GO" id="GO:0008318">
    <property type="term" value="F:protein prenyltransferase activity"/>
    <property type="evidence" value="ECO:0007669"/>
    <property type="project" value="InterPro"/>
</dbReference>
<gene>
    <name evidence="5" type="ORF">GSBLH_T00006525001</name>
</gene>
<keyword evidence="4" id="KW-0677">Repeat</keyword>
<dbReference type="InParanoid" id="D8M4B5"/>
<dbReference type="PANTHER" id="PTHR11129:SF3">
    <property type="entry name" value="PROTEIN PRENYLTRANSFERASE ALPHA SUBUNIT REPEAT-CONTAINING PROTEIN 1"/>
    <property type="match status" value="1"/>
</dbReference>
<dbReference type="InterPro" id="IPR002088">
    <property type="entry name" value="Prenyl_trans_a"/>
</dbReference>
<dbReference type="GO" id="GO:0005737">
    <property type="term" value="C:cytoplasm"/>
    <property type="evidence" value="ECO:0007669"/>
    <property type="project" value="TreeGrafter"/>
</dbReference>
<reference evidence="5" key="1">
    <citation type="submission" date="2010-02" db="EMBL/GenBank/DDBJ databases">
        <title>Sequencing and annotation of the Blastocystis hominis genome.</title>
        <authorList>
            <person name="Wincker P."/>
        </authorList>
    </citation>
    <scope>NUCLEOTIDE SEQUENCE</scope>
    <source>
        <strain evidence="5">Singapore isolate B</strain>
    </source>
</reference>
<keyword evidence="3" id="KW-0808">Transferase</keyword>
<dbReference type="SUPFAM" id="SSF48439">
    <property type="entry name" value="Protein prenylyltransferase"/>
    <property type="match status" value="1"/>
</dbReference>
<accession>D8M4B5</accession>
<keyword evidence="6" id="KW-1185">Reference proteome</keyword>
<dbReference type="RefSeq" id="XP_012896952.1">
    <property type="nucleotide sequence ID" value="XM_013041498.1"/>
</dbReference>
<dbReference type="Gene3D" id="1.25.40.120">
    <property type="entry name" value="Protein prenylyltransferase"/>
    <property type="match status" value="1"/>
</dbReference>
<evidence type="ECO:0000256" key="4">
    <source>
        <dbReference type="ARBA" id="ARBA00022737"/>
    </source>
</evidence>
<evidence type="ECO:0000313" key="6">
    <source>
        <dbReference type="Proteomes" id="UP000008312"/>
    </source>
</evidence>
<dbReference type="GeneID" id="24922649"/>
<proteinExistence type="inferred from homology"/>
<name>D8M4B5_BLAHO</name>
<organism evidence="5">
    <name type="scientific">Blastocystis hominis</name>
    <dbReference type="NCBI Taxonomy" id="12968"/>
    <lineage>
        <taxon>Eukaryota</taxon>
        <taxon>Sar</taxon>
        <taxon>Stramenopiles</taxon>
        <taxon>Bigyra</taxon>
        <taxon>Opalozoa</taxon>
        <taxon>Opalinata</taxon>
        <taxon>Blastocystidae</taxon>
        <taxon>Blastocystis</taxon>
    </lineage>
</organism>
<protein>
    <submittedName>
        <fullName evidence="5">Uncharacterized protein</fullName>
    </submittedName>
</protein>
<evidence type="ECO:0000256" key="2">
    <source>
        <dbReference type="ARBA" id="ARBA00022602"/>
    </source>
</evidence>
<evidence type="ECO:0000256" key="1">
    <source>
        <dbReference type="ARBA" id="ARBA00006734"/>
    </source>
</evidence>
<dbReference type="Proteomes" id="UP000008312">
    <property type="component" value="Unassembled WGS sequence"/>
</dbReference>
<evidence type="ECO:0000313" key="5">
    <source>
        <dbReference type="EMBL" id="CBK22904.2"/>
    </source>
</evidence>